<evidence type="ECO:0000313" key="3">
    <source>
        <dbReference type="Proteomes" id="UP000789831"/>
    </source>
</evidence>
<name>A0A9N9GDM5_9GLOM</name>
<feature type="region of interest" description="Disordered" evidence="1">
    <location>
        <begin position="56"/>
        <end position="116"/>
    </location>
</feature>
<protein>
    <submittedName>
        <fullName evidence="2">6021_t:CDS:1</fullName>
    </submittedName>
</protein>
<comment type="caution">
    <text evidence="2">The sequence shown here is derived from an EMBL/GenBank/DDBJ whole genome shotgun (WGS) entry which is preliminary data.</text>
</comment>
<keyword evidence="3" id="KW-1185">Reference proteome</keyword>
<feature type="non-terminal residue" evidence="2">
    <location>
        <position position="1"/>
    </location>
</feature>
<gene>
    <name evidence="2" type="ORF">AGERDE_LOCUS9184</name>
</gene>
<organism evidence="2 3">
    <name type="scientific">Ambispora gerdemannii</name>
    <dbReference type="NCBI Taxonomy" id="144530"/>
    <lineage>
        <taxon>Eukaryota</taxon>
        <taxon>Fungi</taxon>
        <taxon>Fungi incertae sedis</taxon>
        <taxon>Mucoromycota</taxon>
        <taxon>Glomeromycotina</taxon>
        <taxon>Glomeromycetes</taxon>
        <taxon>Archaeosporales</taxon>
        <taxon>Ambisporaceae</taxon>
        <taxon>Ambispora</taxon>
    </lineage>
</organism>
<accession>A0A9N9GDM5</accession>
<dbReference type="Proteomes" id="UP000789831">
    <property type="component" value="Unassembled WGS sequence"/>
</dbReference>
<sequence length="131" mass="13304">LIVICLSTAFGLPITNSKRDSSFILGSSLNPSTGGEVTIRVPIGGDDSIQGNALNGLTGGDTSTGGLTGEVNVPTRDLTREDGSIDLPTGGLIGEDVIISPPTGKDTREDGSIQGNALNVEINVPTGDLTR</sequence>
<dbReference type="AlphaFoldDB" id="A0A9N9GDM5"/>
<feature type="compositionally biased region" description="Gly residues" evidence="1">
    <location>
        <begin position="57"/>
        <end position="68"/>
    </location>
</feature>
<evidence type="ECO:0000256" key="1">
    <source>
        <dbReference type="SAM" id="MobiDB-lite"/>
    </source>
</evidence>
<reference evidence="2" key="1">
    <citation type="submission" date="2021-06" db="EMBL/GenBank/DDBJ databases">
        <authorList>
            <person name="Kallberg Y."/>
            <person name="Tangrot J."/>
            <person name="Rosling A."/>
        </authorList>
    </citation>
    <scope>NUCLEOTIDE SEQUENCE</scope>
    <source>
        <strain evidence="2">MT106</strain>
    </source>
</reference>
<dbReference type="EMBL" id="CAJVPL010002198">
    <property type="protein sequence ID" value="CAG8602725.1"/>
    <property type="molecule type" value="Genomic_DNA"/>
</dbReference>
<proteinExistence type="predicted"/>
<evidence type="ECO:0000313" key="2">
    <source>
        <dbReference type="EMBL" id="CAG8602725.1"/>
    </source>
</evidence>